<proteinExistence type="predicted"/>
<evidence type="ECO:0008006" key="3">
    <source>
        <dbReference type="Google" id="ProtNLM"/>
    </source>
</evidence>
<dbReference type="Proteomes" id="UP000824209">
    <property type="component" value="Unassembled WGS sequence"/>
</dbReference>
<protein>
    <recommendedName>
        <fullName evidence="3">AlgX/AlgJ SGNH hydrolase-like domain-containing protein</fullName>
    </recommendedName>
</protein>
<reference evidence="1" key="1">
    <citation type="journal article" date="2021" name="PeerJ">
        <title>Extensive microbial diversity within the chicken gut microbiome revealed by metagenomics and culture.</title>
        <authorList>
            <person name="Gilroy R."/>
            <person name="Ravi A."/>
            <person name="Getino M."/>
            <person name="Pursley I."/>
            <person name="Horton D.L."/>
            <person name="Alikhan N.F."/>
            <person name="Baker D."/>
            <person name="Gharbi K."/>
            <person name="Hall N."/>
            <person name="Watson M."/>
            <person name="Adriaenssens E.M."/>
            <person name="Foster-Nyarko E."/>
            <person name="Jarju S."/>
            <person name="Secka A."/>
            <person name="Antonio M."/>
            <person name="Oren A."/>
            <person name="Chaudhuri R.R."/>
            <person name="La Ragione R."/>
            <person name="Hildebrand F."/>
            <person name="Pallen M.J."/>
        </authorList>
    </citation>
    <scope>NUCLEOTIDE SEQUENCE</scope>
    <source>
        <strain evidence="1">ChiBcec8-14828</strain>
    </source>
</reference>
<accession>A0A9D2S1P8</accession>
<gene>
    <name evidence="1" type="ORF">H9943_03480</name>
</gene>
<dbReference type="AlphaFoldDB" id="A0A9D2S1P8"/>
<evidence type="ECO:0000313" key="2">
    <source>
        <dbReference type="Proteomes" id="UP000824209"/>
    </source>
</evidence>
<dbReference type="EMBL" id="DWYA01000035">
    <property type="protein sequence ID" value="HJB39440.1"/>
    <property type="molecule type" value="Genomic_DNA"/>
</dbReference>
<dbReference type="InterPro" id="IPR025945">
    <property type="entry name" value="DHHW"/>
</dbReference>
<sequence length="385" mass="43779">MRKFVTAFKQFPIVFLFLAFLGIFAVVDELWPKRERSELENRSLAQRPAFSLQSVLEEDSTQTWMAKYDTYTRDQVALRDEWINLKSITEGLLLKTENNGVWYGKNDMMFAKMLSIGTRFENNLNALEKMCERHPGLVDVMIVPSASLVLSDLLPMDAPIADEGAALDQVTARLGEKATVYDLRGTLGAHQDEYIYYRTDHHWTADGAFYAYEDYVSSKGMTPLSRDNIPWKTVEDFYGTNYSSARKWNAVPDVIRYPDFANQLTVYDVVQEDGSVKDETGGLYELSYFDTRDKYRAFLRGNNAFSTIQGNGEGKLLVVKDSYANSFIPYLVDHYAEISVVDFRANNQRIDQILSEGDYDRVLVLYSFNGFATDTTLAGKIGIAG</sequence>
<name>A0A9D2S1P8_9FIRM</name>
<reference evidence="1" key="2">
    <citation type="submission" date="2021-04" db="EMBL/GenBank/DDBJ databases">
        <authorList>
            <person name="Gilroy R."/>
        </authorList>
    </citation>
    <scope>NUCLEOTIDE SEQUENCE</scope>
    <source>
        <strain evidence="1">ChiBcec8-14828</strain>
    </source>
</reference>
<evidence type="ECO:0000313" key="1">
    <source>
        <dbReference type="EMBL" id="HJB39440.1"/>
    </source>
</evidence>
<organism evidence="1 2">
    <name type="scientific">Candidatus Ruthenibacterium avium</name>
    <dbReference type="NCBI Taxonomy" id="2838751"/>
    <lineage>
        <taxon>Bacteria</taxon>
        <taxon>Bacillati</taxon>
        <taxon>Bacillota</taxon>
        <taxon>Clostridia</taxon>
        <taxon>Eubacteriales</taxon>
        <taxon>Oscillospiraceae</taxon>
        <taxon>Ruthenibacterium</taxon>
    </lineage>
</organism>
<dbReference type="Pfam" id="PF14286">
    <property type="entry name" value="DHHW"/>
    <property type="match status" value="1"/>
</dbReference>
<comment type="caution">
    <text evidence="1">The sequence shown here is derived from an EMBL/GenBank/DDBJ whole genome shotgun (WGS) entry which is preliminary data.</text>
</comment>